<accession>A0A7J6V741</accession>
<comment type="caution">
    <text evidence="4">The sequence shown here is derived from an EMBL/GenBank/DDBJ whole genome shotgun (WGS) entry which is preliminary data.</text>
</comment>
<evidence type="ECO:0000313" key="4">
    <source>
        <dbReference type="EMBL" id="KAF5180846.1"/>
    </source>
</evidence>
<dbReference type="EMBL" id="JABWDY010036887">
    <property type="protein sequence ID" value="KAF5180846.1"/>
    <property type="molecule type" value="Genomic_DNA"/>
</dbReference>
<dbReference type="InterPro" id="IPR036640">
    <property type="entry name" value="ABC1_TM_sf"/>
</dbReference>
<dbReference type="OrthoDB" id="1748963at2759"/>
<dbReference type="GO" id="GO:0016020">
    <property type="term" value="C:membrane"/>
    <property type="evidence" value="ECO:0007669"/>
    <property type="project" value="InterPro"/>
</dbReference>
<keyword evidence="1" id="KW-0812">Transmembrane</keyword>
<keyword evidence="3" id="KW-0472">Membrane</keyword>
<evidence type="ECO:0000256" key="1">
    <source>
        <dbReference type="ARBA" id="ARBA00022692"/>
    </source>
</evidence>
<dbReference type="Proteomes" id="UP000554482">
    <property type="component" value="Unassembled WGS sequence"/>
</dbReference>
<gene>
    <name evidence="4" type="ORF">FRX31_029567</name>
</gene>
<dbReference type="AlphaFoldDB" id="A0A7J6V741"/>
<dbReference type="GO" id="GO:0005524">
    <property type="term" value="F:ATP binding"/>
    <property type="evidence" value="ECO:0007669"/>
    <property type="project" value="InterPro"/>
</dbReference>
<organism evidence="4 5">
    <name type="scientific">Thalictrum thalictroides</name>
    <name type="common">Rue-anemone</name>
    <name type="synonym">Anemone thalictroides</name>
    <dbReference type="NCBI Taxonomy" id="46969"/>
    <lineage>
        <taxon>Eukaryota</taxon>
        <taxon>Viridiplantae</taxon>
        <taxon>Streptophyta</taxon>
        <taxon>Embryophyta</taxon>
        <taxon>Tracheophyta</taxon>
        <taxon>Spermatophyta</taxon>
        <taxon>Magnoliopsida</taxon>
        <taxon>Ranunculales</taxon>
        <taxon>Ranunculaceae</taxon>
        <taxon>Thalictroideae</taxon>
        <taxon>Thalictrum</taxon>
    </lineage>
</organism>
<keyword evidence="5" id="KW-1185">Reference proteome</keyword>
<evidence type="ECO:0000313" key="5">
    <source>
        <dbReference type="Proteomes" id="UP000554482"/>
    </source>
</evidence>
<evidence type="ECO:0000256" key="2">
    <source>
        <dbReference type="ARBA" id="ARBA00022989"/>
    </source>
</evidence>
<evidence type="ECO:0000256" key="3">
    <source>
        <dbReference type="ARBA" id="ARBA00023136"/>
    </source>
</evidence>
<dbReference type="Gene3D" id="1.20.1560.10">
    <property type="entry name" value="ABC transporter type 1, transmembrane domain"/>
    <property type="match status" value="1"/>
</dbReference>
<name>A0A7J6V741_THATH</name>
<protein>
    <submittedName>
        <fullName evidence="4">Abc transporter b family member 19 like</fullName>
    </submittedName>
</protein>
<sequence>MDLYWWLTSNSKVEQPVNDDYGRGLVLALSYFAQFAHGTVATSRVFEIIDRVPDIDPYDLKARAPSIVKGKIQFKAVSGIL</sequence>
<proteinExistence type="predicted"/>
<reference evidence="4 5" key="1">
    <citation type="submission" date="2020-06" db="EMBL/GenBank/DDBJ databases">
        <title>Transcriptomic and genomic resources for Thalictrum thalictroides and T. hernandezii: Facilitating candidate gene discovery in an emerging model plant lineage.</title>
        <authorList>
            <person name="Arias T."/>
            <person name="Riano-Pachon D.M."/>
            <person name="Di Stilio V.S."/>
        </authorList>
    </citation>
    <scope>NUCLEOTIDE SEQUENCE [LARGE SCALE GENOMIC DNA]</scope>
    <source>
        <strain evidence="5">cv. WT478/WT964</strain>
        <tissue evidence="4">Leaves</tissue>
    </source>
</reference>
<keyword evidence="2" id="KW-1133">Transmembrane helix</keyword>